<dbReference type="Pfam" id="PF20420">
    <property type="entry name" value="DUF6702"/>
    <property type="match status" value="1"/>
</dbReference>
<feature type="signal peptide" evidence="1">
    <location>
        <begin position="1"/>
        <end position="23"/>
    </location>
</feature>
<feature type="chain" id="PRO_5045243408" description="Peptidase E" evidence="1">
    <location>
        <begin position="24"/>
        <end position="167"/>
    </location>
</feature>
<proteinExistence type="predicted"/>
<reference evidence="3" key="1">
    <citation type="journal article" date="2019" name="Int. J. Syst. Evol. Microbiol.">
        <title>The Global Catalogue of Microorganisms (GCM) 10K type strain sequencing project: providing services to taxonomists for standard genome sequencing and annotation.</title>
        <authorList>
            <consortium name="The Broad Institute Genomics Platform"/>
            <consortium name="The Broad Institute Genome Sequencing Center for Infectious Disease"/>
            <person name="Wu L."/>
            <person name="Ma J."/>
        </authorList>
    </citation>
    <scope>NUCLEOTIDE SEQUENCE [LARGE SCALE GENOMIC DNA]</scope>
    <source>
        <strain evidence="3">JCM 17525</strain>
    </source>
</reference>
<evidence type="ECO:0008006" key="4">
    <source>
        <dbReference type="Google" id="ProtNLM"/>
    </source>
</evidence>
<dbReference type="EMBL" id="BAABBI010000001">
    <property type="protein sequence ID" value="GAA3772867.1"/>
    <property type="molecule type" value="Genomic_DNA"/>
</dbReference>
<accession>A0ABP7GXC4</accession>
<keyword evidence="3" id="KW-1185">Reference proteome</keyword>
<keyword evidence="1" id="KW-0732">Signal</keyword>
<protein>
    <recommendedName>
        <fullName evidence="4">Peptidase E</fullName>
    </recommendedName>
</protein>
<organism evidence="2 3">
    <name type="scientific">Corallibacter vietnamensis</name>
    <dbReference type="NCBI Taxonomy" id="904130"/>
    <lineage>
        <taxon>Bacteria</taxon>
        <taxon>Pseudomonadati</taxon>
        <taxon>Bacteroidota</taxon>
        <taxon>Flavobacteriia</taxon>
        <taxon>Flavobacteriales</taxon>
        <taxon>Flavobacteriaceae</taxon>
        <taxon>Corallibacter</taxon>
    </lineage>
</organism>
<dbReference type="Proteomes" id="UP001501456">
    <property type="component" value="Unassembled WGS sequence"/>
</dbReference>
<comment type="caution">
    <text evidence="2">The sequence shown here is derived from an EMBL/GenBank/DDBJ whole genome shotgun (WGS) entry which is preliminary data.</text>
</comment>
<evidence type="ECO:0000313" key="2">
    <source>
        <dbReference type="EMBL" id="GAA3772867.1"/>
    </source>
</evidence>
<sequence>MKAIKIFLTVSFLACFAFTSAHKYYVSITQIEYVKEQKSVQLISRIFIDDFERLLRERYDETITLSKNNEAKNAQYYIEKYLKEKIQIHINGSKVALEYIGKEYENDIMYCYLEITQVSAIKTFEIKNHVLYDLFDDQQNIIRTKINGKNKSFVLIKENDKGLLNFK</sequence>
<evidence type="ECO:0000256" key="1">
    <source>
        <dbReference type="SAM" id="SignalP"/>
    </source>
</evidence>
<dbReference type="RefSeq" id="WP_344725982.1">
    <property type="nucleotide sequence ID" value="NZ_BAABBI010000001.1"/>
</dbReference>
<name>A0ABP7GXC4_9FLAO</name>
<dbReference type="InterPro" id="IPR046525">
    <property type="entry name" value="DUF6702"/>
</dbReference>
<gene>
    <name evidence="2" type="ORF">GCM10022271_01170</name>
</gene>
<evidence type="ECO:0000313" key="3">
    <source>
        <dbReference type="Proteomes" id="UP001501456"/>
    </source>
</evidence>